<feature type="transmembrane region" description="Helical" evidence="1">
    <location>
        <begin position="95"/>
        <end position="118"/>
    </location>
</feature>
<evidence type="ECO:0000313" key="2">
    <source>
        <dbReference type="EMBL" id="TWH78996.1"/>
    </source>
</evidence>
<protein>
    <recommendedName>
        <fullName evidence="4">DUF554 domain-containing protein</fullName>
    </recommendedName>
</protein>
<dbReference type="OrthoDB" id="9797976at2"/>
<proteinExistence type="predicted"/>
<name>A0A562J752_9FIRM</name>
<dbReference type="Proteomes" id="UP000315343">
    <property type="component" value="Unassembled WGS sequence"/>
</dbReference>
<dbReference type="PANTHER" id="PTHR36111">
    <property type="entry name" value="INNER MEMBRANE PROTEIN-RELATED"/>
    <property type="match status" value="1"/>
</dbReference>
<dbReference type="EMBL" id="VLKH01000007">
    <property type="protein sequence ID" value="TWH78996.1"/>
    <property type="molecule type" value="Genomic_DNA"/>
</dbReference>
<gene>
    <name evidence="2" type="ORF">LY60_02523</name>
</gene>
<feature type="transmembrane region" description="Helical" evidence="1">
    <location>
        <begin position="56"/>
        <end position="74"/>
    </location>
</feature>
<keyword evidence="1" id="KW-0812">Transmembrane</keyword>
<comment type="caution">
    <text evidence="2">The sequence shown here is derived from an EMBL/GenBank/DDBJ whole genome shotgun (WGS) entry which is preliminary data.</text>
</comment>
<keyword evidence="1" id="KW-1133">Transmembrane helix</keyword>
<keyword evidence="3" id="KW-1185">Reference proteome</keyword>
<feature type="transmembrane region" description="Helical" evidence="1">
    <location>
        <begin position="6"/>
        <end position="25"/>
    </location>
</feature>
<evidence type="ECO:0000256" key="1">
    <source>
        <dbReference type="SAM" id="Phobius"/>
    </source>
</evidence>
<feature type="transmembrane region" description="Helical" evidence="1">
    <location>
        <begin position="180"/>
        <end position="200"/>
    </location>
</feature>
<dbReference type="PANTHER" id="PTHR36111:SF2">
    <property type="entry name" value="INNER MEMBRANE PROTEIN"/>
    <property type="match status" value="1"/>
</dbReference>
<feature type="transmembrane region" description="Helical" evidence="1">
    <location>
        <begin position="138"/>
        <end position="168"/>
    </location>
</feature>
<organism evidence="2 3">
    <name type="scientific">Sedimentibacter saalensis</name>
    <dbReference type="NCBI Taxonomy" id="130788"/>
    <lineage>
        <taxon>Bacteria</taxon>
        <taxon>Bacillati</taxon>
        <taxon>Bacillota</taxon>
        <taxon>Tissierellia</taxon>
        <taxon>Sedimentibacter</taxon>
    </lineage>
</organism>
<dbReference type="InterPro" id="IPR007563">
    <property type="entry name" value="DUF554"/>
</dbReference>
<evidence type="ECO:0000313" key="3">
    <source>
        <dbReference type="Proteomes" id="UP000315343"/>
    </source>
</evidence>
<reference evidence="2 3" key="1">
    <citation type="submission" date="2019-07" db="EMBL/GenBank/DDBJ databases">
        <title>Genomic Encyclopedia of Type Strains, Phase I: the one thousand microbial genomes (KMG-I) project.</title>
        <authorList>
            <person name="Kyrpides N."/>
        </authorList>
    </citation>
    <scope>NUCLEOTIDE SEQUENCE [LARGE SCALE GENOMIC DNA]</scope>
    <source>
        <strain evidence="2 3">DSM 13558</strain>
    </source>
</reference>
<dbReference type="AlphaFoldDB" id="A0A562J752"/>
<dbReference type="RefSeq" id="WP_145084173.1">
    <property type="nucleotide sequence ID" value="NZ_DAMBUX010000008.1"/>
</dbReference>
<feature type="transmembrane region" description="Helical" evidence="1">
    <location>
        <begin position="206"/>
        <end position="223"/>
    </location>
</feature>
<dbReference type="Pfam" id="PF04474">
    <property type="entry name" value="DUF554"/>
    <property type="match status" value="1"/>
</dbReference>
<accession>A0A562J752</accession>
<evidence type="ECO:0008006" key="4">
    <source>
        <dbReference type="Google" id="ProtNLM"/>
    </source>
</evidence>
<keyword evidence="1" id="KW-0472">Membrane</keyword>
<sequence>MLGTIVNALAIVVGGIIGIIFKNIIPDKLSESLLKATGLAVVTVGIRLSLAGENLTLLIISVIAGTLIGELLDIEGRLDRLGQNIEGRLKNKDSNITAGFVSCTLVYCVGSMSIMGAIQSGLTGNHEILFSKALIDGIVSISMAVSMGVGVIFSSISVLLYQGLLTILAQFVQSLLSPEVISEMTAVGGTVIMAIGLNFLEIKRVKVGNMLPAIFLPILYFIFF</sequence>